<evidence type="ECO:0000256" key="1">
    <source>
        <dbReference type="ARBA" id="ARBA00004300"/>
    </source>
</evidence>
<keyword evidence="11" id="KW-0206">Cytoskeleton</keyword>
<evidence type="ECO:0000256" key="7">
    <source>
        <dbReference type="ARBA" id="ARBA00022553"/>
    </source>
</evidence>
<dbReference type="InterPro" id="IPR008603">
    <property type="entry name" value="DCTN4"/>
</dbReference>
<evidence type="ECO:0000313" key="15">
    <source>
        <dbReference type="Proteomes" id="UP000036681"/>
    </source>
</evidence>
<comment type="similarity">
    <text evidence="12">Belongs to the dynactin subunit 4 family.</text>
</comment>
<dbReference type="PANTHER" id="PTHR13034:SF2">
    <property type="entry name" value="DYNACTIN SUBUNIT 4"/>
    <property type="match status" value="1"/>
</dbReference>
<organism evidence="15 16">
    <name type="scientific">Ascaris lumbricoides</name>
    <name type="common">Giant roundworm</name>
    <dbReference type="NCBI Taxonomy" id="6252"/>
    <lineage>
        <taxon>Eukaryota</taxon>
        <taxon>Metazoa</taxon>
        <taxon>Ecdysozoa</taxon>
        <taxon>Nematoda</taxon>
        <taxon>Chromadorea</taxon>
        <taxon>Rhabditida</taxon>
        <taxon>Spirurina</taxon>
        <taxon>Ascaridomorpha</taxon>
        <taxon>Ascaridoidea</taxon>
        <taxon>Ascarididae</taxon>
        <taxon>Ascaris</taxon>
    </lineage>
</organism>
<evidence type="ECO:0000256" key="3">
    <source>
        <dbReference type="ARBA" id="ARBA00004544"/>
    </source>
</evidence>
<protein>
    <recommendedName>
        <fullName evidence="13">Dynactin subunit 4</fullName>
    </recommendedName>
</protein>
<dbReference type="GO" id="GO:0030016">
    <property type="term" value="C:myofibril"/>
    <property type="evidence" value="ECO:0007669"/>
    <property type="project" value="UniProtKB-SubCell"/>
</dbReference>
<keyword evidence="15" id="KW-1185">Reference proteome</keyword>
<evidence type="ECO:0000256" key="13">
    <source>
        <dbReference type="ARBA" id="ARBA00034864"/>
    </source>
</evidence>
<evidence type="ECO:0000313" key="16">
    <source>
        <dbReference type="WBParaSite" id="ALUE_0001113501-mRNA-1"/>
    </source>
</evidence>
<comment type="subcellular location">
    <subcellularLocation>
        <location evidence="3">Cytoplasm</location>
        <location evidence="3">Cell cortex</location>
    </subcellularLocation>
    <subcellularLocation>
        <location evidence="1">Cytoplasm</location>
        <location evidence="1">Cytoskeleton</location>
        <location evidence="1">Microtubule organizing center</location>
        <location evidence="1">Centrosome</location>
    </subcellularLocation>
    <subcellularLocation>
        <location evidence="2">Cytoplasm</location>
        <location evidence="2">Cytoskeleton</location>
        <location evidence="2">Stress fiber</location>
    </subcellularLocation>
    <subcellularLocation>
        <location evidence="4">Cytoplasm</location>
        <location evidence="4">Myofibril</location>
    </subcellularLocation>
</comment>
<evidence type="ECO:0000256" key="12">
    <source>
        <dbReference type="ARBA" id="ARBA00034776"/>
    </source>
</evidence>
<dbReference type="GO" id="GO:0005869">
    <property type="term" value="C:dynactin complex"/>
    <property type="evidence" value="ECO:0007669"/>
    <property type="project" value="InterPro"/>
</dbReference>
<dbReference type="PANTHER" id="PTHR13034">
    <property type="entry name" value="DYNACTIN P62 SUBUNIT"/>
    <property type="match status" value="1"/>
</dbReference>
<dbReference type="GO" id="GO:0001725">
    <property type="term" value="C:stress fiber"/>
    <property type="evidence" value="ECO:0007669"/>
    <property type="project" value="UniProtKB-SubCell"/>
</dbReference>
<comment type="subunit">
    <text evidence="14">Subunit of dynactin, a multiprotein complex part of a tripartite complex with dynein and a adapter, such as BICDL1, BICD2 or HOOK3. The dynactin complex is built around ACTR1A/ACTB filament and consists of an actin-related filament composed of a shoulder domain, a pointed end and a barbed end. Its length is defined by its flexible shoulder domain. The soulder is composed of 2 DCTN1 subunits, 4 DCTN2 and 2 DCTN3. The 4 DCNT2 (via N-terminus) bind the ACTR1A filament and act as molecular rulers to determine the length. The pointed end is important for binding dynein-dynactin cargo adapters. Consists of 4 subunits: ACTR10, DCNT4, DCTN5 and DCTN6. The barbed end is composed of a CAPZA1:CAPZB heterodimers, which binds ACTR1A/ACTB filament and dynactin and stabilizes dynactin. Interacts with ATP7B, but not ATP7A, in a copper-dependent manner. Interacts with ANK2; this interaction is required for localization at costameres. Interacts with N4BP2L1.</text>
</comment>
<keyword evidence="9" id="KW-0007">Acetylation</keyword>
<keyword evidence="5" id="KW-0963">Cytoplasm</keyword>
<evidence type="ECO:0000256" key="5">
    <source>
        <dbReference type="ARBA" id="ARBA00022490"/>
    </source>
</evidence>
<keyword evidence="8" id="KW-0832">Ubl conjugation</keyword>
<evidence type="ECO:0000256" key="9">
    <source>
        <dbReference type="ARBA" id="ARBA00022990"/>
    </source>
</evidence>
<dbReference type="AlphaFoldDB" id="A0A0M3I3D3"/>
<keyword evidence="10" id="KW-0175">Coiled coil</keyword>
<dbReference type="GO" id="GO:0005938">
    <property type="term" value="C:cell cortex"/>
    <property type="evidence" value="ECO:0007669"/>
    <property type="project" value="UniProtKB-SubCell"/>
</dbReference>
<proteinExistence type="inferred from homology"/>
<evidence type="ECO:0000256" key="10">
    <source>
        <dbReference type="ARBA" id="ARBA00023054"/>
    </source>
</evidence>
<dbReference type="Proteomes" id="UP000036681">
    <property type="component" value="Unplaced"/>
</dbReference>
<evidence type="ECO:0000256" key="2">
    <source>
        <dbReference type="ARBA" id="ARBA00004529"/>
    </source>
</evidence>
<keyword evidence="7" id="KW-0597">Phosphoprotein</keyword>
<reference evidence="16" key="1">
    <citation type="submission" date="2017-02" db="UniProtKB">
        <authorList>
            <consortium name="WormBaseParasite"/>
        </authorList>
    </citation>
    <scope>IDENTIFICATION</scope>
</reference>
<dbReference type="Pfam" id="PF05502">
    <property type="entry name" value="Dynactin_p62"/>
    <property type="match status" value="1"/>
</dbReference>
<evidence type="ECO:0000256" key="14">
    <source>
        <dbReference type="ARBA" id="ARBA00093507"/>
    </source>
</evidence>
<dbReference type="WBParaSite" id="ALUE_0001113501-mRNA-1">
    <property type="protein sequence ID" value="ALUE_0001113501-mRNA-1"/>
    <property type="gene ID" value="ALUE_0001113501"/>
</dbReference>
<evidence type="ECO:0000256" key="8">
    <source>
        <dbReference type="ARBA" id="ARBA00022843"/>
    </source>
</evidence>
<evidence type="ECO:0000256" key="6">
    <source>
        <dbReference type="ARBA" id="ARBA00022499"/>
    </source>
</evidence>
<evidence type="ECO:0000256" key="11">
    <source>
        <dbReference type="ARBA" id="ARBA00023212"/>
    </source>
</evidence>
<evidence type="ECO:0000256" key="4">
    <source>
        <dbReference type="ARBA" id="ARBA00004657"/>
    </source>
</evidence>
<accession>A0A0M3I3D3</accession>
<name>A0A0M3I3D3_ASCLU</name>
<keyword evidence="6" id="KW-1017">Isopeptide bond</keyword>
<dbReference type="GO" id="GO:0005813">
    <property type="term" value="C:centrosome"/>
    <property type="evidence" value="ECO:0007669"/>
    <property type="project" value="UniProtKB-SubCell"/>
</dbReference>
<sequence>MASLLSIDEVQYECSCGEWGSLNRLYFCRHCSMLKCSFCVSQELDTTFCPYCLDNVTTGEARQKKNRCSNCYRCPICGAGVVLRAVSEAYHLSCNTCRWTTADSGVPDLTSATGWPEYSHQDEALLTSFLDQMRNFAIAEKADRERHKYTKRRSNLGTAFGDRFGLQTMYNRRKALLTERPVTESPKLEPTDSVPELDESIFTEEELDINKMPTLMQQVNQPLAMGRPLLPVKTHLFGRRAVRCKQCDHSLCKAEYNPNSIKFKIQVGLFFLGPIKVLAGNHVPDIRLSRAAELVVDQWCPVFLTVSNFSSSVAQVVISPRNEDDDRYVKCETPEISITIPNRDETVDFDDGADKRVGATSGSIVFRKRYQVGLRLSARATEGKNKLLGLMVRYMNSSCSFEAPSGEQRWLQHSVRIKLGDVSAN</sequence>